<dbReference type="RefSeq" id="WP_196563670.1">
    <property type="nucleotide sequence ID" value="NZ_JADSJR010000007.1"/>
</dbReference>
<name>A0A8I0WQN6_9GAMM</name>
<evidence type="ECO:0000259" key="1">
    <source>
        <dbReference type="Pfam" id="PF18863"/>
    </source>
</evidence>
<dbReference type="Proteomes" id="UP000612266">
    <property type="component" value="Unassembled WGS sequence"/>
</dbReference>
<evidence type="ECO:0000313" key="2">
    <source>
        <dbReference type="EMBL" id="MBG2914159.1"/>
    </source>
</evidence>
<organism evidence="2 3">
    <name type="scientific">Proteus terrae subsp. cibarius</name>
    <dbReference type="NCBI Taxonomy" id="626774"/>
    <lineage>
        <taxon>Bacteria</taxon>
        <taxon>Pseudomonadati</taxon>
        <taxon>Pseudomonadota</taxon>
        <taxon>Gammaproteobacteria</taxon>
        <taxon>Enterobacterales</taxon>
        <taxon>Morganellaceae</taxon>
        <taxon>Proteus</taxon>
    </lineage>
</organism>
<protein>
    <submittedName>
        <fullName evidence="2">Stationary phase or STEss regulating sigma factor</fullName>
    </submittedName>
</protein>
<comment type="caution">
    <text evidence="2">The sequence shown here is derived from an EMBL/GenBank/DDBJ whole genome shotgun (WGS) entry which is preliminary data.</text>
</comment>
<accession>A0A8I0WQN6</accession>
<dbReference type="EMBL" id="JADSJR010000007">
    <property type="protein sequence ID" value="MBG2914159.1"/>
    <property type="molecule type" value="Genomic_DNA"/>
</dbReference>
<sequence length="308" mass="36043">MEYFSDIEKGLPLRNINDIDHNVWAGIASYIDMLAKKGYFGRDFPEQCLDNQGCIGTDNDAFKKALQAEIPDLDWPLVTEKSDDKSPTCFLNQTKTPYIPNFLDIMDLIQFCFKHIAKPINGKFHEFYGHYHINNFDEQSGRDEFVDKINTIFYRNGLAYELKSSGEIKKILSLALEQMASTFKVPKEIELNNLFISANEKIYSPNVMIRYEALKDLWDFWERMKSAHNPAQNKKKESVTTLLDNSSKEIEFRSLLESEAIYLTEIGNKYFIRHSEMSQIKIQDSDHIEYLYQRMFSMLHLLSKNFPF</sequence>
<reference evidence="2" key="1">
    <citation type="submission" date="2020-11" db="EMBL/GenBank/DDBJ databases">
        <title>Enhanced detection system for hospital associated transmission using whole genome sequencing surveillance.</title>
        <authorList>
            <person name="Harrison L.H."/>
            <person name="Van Tyne D."/>
            <person name="Marsh J.W."/>
            <person name="Griffith M.P."/>
            <person name="Snyder D.J."/>
            <person name="Cooper V.S."/>
            <person name="Mustapha M."/>
        </authorList>
    </citation>
    <scope>NUCLEOTIDE SEQUENCE</scope>
    <source>
        <strain evidence="2">PR00070</strain>
    </source>
</reference>
<dbReference type="InterPro" id="IPR049503">
    <property type="entry name" value="AbiJ_NTD4"/>
</dbReference>
<feature type="domain" description="HEPN AbiJ-N-terminal" evidence="1">
    <location>
        <begin position="2"/>
        <end position="171"/>
    </location>
</feature>
<proteinExistence type="predicted"/>
<dbReference type="Pfam" id="PF18863">
    <property type="entry name" value="AbiJ_NTD4"/>
    <property type="match status" value="1"/>
</dbReference>
<evidence type="ECO:0000313" key="3">
    <source>
        <dbReference type="Proteomes" id="UP000612266"/>
    </source>
</evidence>
<gene>
    <name evidence="2" type="ORF">I4901_07250</name>
</gene>
<dbReference type="AlphaFoldDB" id="A0A8I0WQN6"/>